<evidence type="ECO:0000313" key="2">
    <source>
        <dbReference type="EMBL" id="RUM97240.1"/>
    </source>
</evidence>
<dbReference type="AlphaFoldDB" id="A0A432V509"/>
<dbReference type="InterPro" id="IPR016032">
    <property type="entry name" value="Sig_transdc_resp-reg_C-effctor"/>
</dbReference>
<name>A0A432V509_9HYPH</name>
<dbReference type="SMART" id="SM00421">
    <property type="entry name" value="HTH_LUXR"/>
    <property type="match status" value="1"/>
</dbReference>
<dbReference type="Proteomes" id="UP000281647">
    <property type="component" value="Unassembled WGS sequence"/>
</dbReference>
<keyword evidence="3" id="KW-1185">Reference proteome</keyword>
<organism evidence="2 3">
    <name type="scientific">Borborobacter arsenicus</name>
    <dbReference type="NCBI Taxonomy" id="1851146"/>
    <lineage>
        <taxon>Bacteria</taxon>
        <taxon>Pseudomonadati</taxon>
        <taxon>Pseudomonadota</taxon>
        <taxon>Alphaproteobacteria</taxon>
        <taxon>Hyphomicrobiales</taxon>
        <taxon>Phyllobacteriaceae</taxon>
        <taxon>Borborobacter</taxon>
    </lineage>
</organism>
<reference evidence="2 3" key="1">
    <citation type="submission" date="2018-11" db="EMBL/GenBank/DDBJ databases">
        <title>Pseudaminobacter arsenicus sp. nov., an arsenic-resistant bacterium isolated from arsenic-rich aquifers.</title>
        <authorList>
            <person name="Mu Y."/>
        </authorList>
    </citation>
    <scope>NUCLEOTIDE SEQUENCE [LARGE SCALE GENOMIC DNA]</scope>
    <source>
        <strain evidence="2 3">CB3</strain>
    </source>
</reference>
<dbReference type="SUPFAM" id="SSF46894">
    <property type="entry name" value="C-terminal effector domain of the bipartite response regulators"/>
    <property type="match status" value="1"/>
</dbReference>
<dbReference type="RefSeq" id="WP_128625251.1">
    <property type="nucleotide sequence ID" value="NZ_ML133511.1"/>
</dbReference>
<comment type="caution">
    <text evidence="2">The sequence shown here is derived from an EMBL/GenBank/DDBJ whole genome shotgun (WGS) entry which is preliminary data.</text>
</comment>
<feature type="domain" description="HTH luxR-type" evidence="1">
    <location>
        <begin position="311"/>
        <end position="368"/>
    </location>
</feature>
<dbReference type="EMBL" id="RKST01000013">
    <property type="protein sequence ID" value="RUM97240.1"/>
    <property type="molecule type" value="Genomic_DNA"/>
</dbReference>
<gene>
    <name evidence="2" type="ORF">EET67_13910</name>
</gene>
<evidence type="ECO:0000313" key="3">
    <source>
        <dbReference type="Proteomes" id="UP000281647"/>
    </source>
</evidence>
<accession>A0A432V509</accession>
<protein>
    <submittedName>
        <fullName evidence="2">Helix-turn-helix transcriptional regulator</fullName>
    </submittedName>
</protein>
<sequence>MTHASLIDDQLVDLIYAAVLGESDWTDFLAELSSALPDGRSTLFYHDISQQKGAWELNHGLDERTLANYSAYYARINPWMPKASIRPVGIGVVAEQMLPAETFRQSEFYNDLFRPIGGETAVGVTIMREEGCSFLLSTLTSRADPEKNKAVADRLTTIAPHLRRAFNYYRGRAVQISEAGSSLFNAIDIGFMVIGEGAIAKSVSPAGERIIEQSGCVTTTPLGTVRLCCAQANTLLQNMLDRTYAGEKTNSVLTGSVKLTLVKVNKDLCSAYFEGPTVILLMEPVKPDRSKVQSIGDGSSLPNLSQIFGQRFGLTPAEQRLTTRIAQGERLNDAASLEGITKETARTRLKAIFSKTGTGRQAELILLAQKLQGDVPD</sequence>
<dbReference type="OrthoDB" id="4457864at2"/>
<dbReference type="GO" id="GO:0006355">
    <property type="term" value="P:regulation of DNA-templated transcription"/>
    <property type="evidence" value="ECO:0007669"/>
    <property type="project" value="InterPro"/>
</dbReference>
<dbReference type="InterPro" id="IPR000792">
    <property type="entry name" value="Tscrpt_reg_LuxR_C"/>
</dbReference>
<evidence type="ECO:0000259" key="1">
    <source>
        <dbReference type="SMART" id="SM00421"/>
    </source>
</evidence>
<proteinExistence type="predicted"/>
<dbReference type="Gene3D" id="1.10.10.10">
    <property type="entry name" value="Winged helix-like DNA-binding domain superfamily/Winged helix DNA-binding domain"/>
    <property type="match status" value="1"/>
</dbReference>
<dbReference type="GO" id="GO:0003677">
    <property type="term" value="F:DNA binding"/>
    <property type="evidence" value="ECO:0007669"/>
    <property type="project" value="InterPro"/>
</dbReference>
<dbReference type="InterPro" id="IPR036388">
    <property type="entry name" value="WH-like_DNA-bd_sf"/>
</dbReference>